<dbReference type="PROSITE" id="PS50835">
    <property type="entry name" value="IG_LIKE"/>
    <property type="match status" value="1"/>
</dbReference>
<dbReference type="OrthoDB" id="8935021at2759"/>
<dbReference type="InterPro" id="IPR011162">
    <property type="entry name" value="MHC_I/II-like_Ag-recog"/>
</dbReference>
<dbReference type="CDD" id="cd05767">
    <property type="entry name" value="IgC1_MHC_II_alpha"/>
    <property type="match status" value="1"/>
</dbReference>
<dbReference type="SUPFAM" id="SSF48726">
    <property type="entry name" value="Immunoglobulin"/>
    <property type="match status" value="1"/>
</dbReference>
<dbReference type="InterPro" id="IPR001003">
    <property type="entry name" value="MHC_II_a_N"/>
</dbReference>
<dbReference type="AlphaFoldDB" id="A0A226MCN5"/>
<dbReference type="SMART" id="SM00407">
    <property type="entry name" value="IGc1"/>
    <property type="match status" value="1"/>
</dbReference>
<evidence type="ECO:0000313" key="10">
    <source>
        <dbReference type="EMBL" id="OXB53045.1"/>
    </source>
</evidence>
<evidence type="ECO:0000256" key="1">
    <source>
        <dbReference type="ARBA" id="ARBA00004479"/>
    </source>
</evidence>
<dbReference type="InterPro" id="IPR014745">
    <property type="entry name" value="MHC_II_a/b_N"/>
</dbReference>
<dbReference type="InterPro" id="IPR003597">
    <property type="entry name" value="Ig_C1-set"/>
</dbReference>
<dbReference type="InterPro" id="IPR013783">
    <property type="entry name" value="Ig-like_fold"/>
</dbReference>
<keyword evidence="6" id="KW-0325">Glycoprotein</keyword>
<evidence type="ECO:0000256" key="6">
    <source>
        <dbReference type="ARBA" id="ARBA00023180"/>
    </source>
</evidence>
<keyword evidence="11" id="KW-1185">Reference proteome</keyword>
<dbReference type="EMBL" id="MCFN01001547">
    <property type="protein sequence ID" value="OXB53045.1"/>
    <property type="molecule type" value="Genomic_DNA"/>
</dbReference>
<comment type="similarity">
    <text evidence="2">Belongs to the MHC class II family.</text>
</comment>
<dbReference type="GO" id="GO:0006955">
    <property type="term" value="P:immune response"/>
    <property type="evidence" value="ECO:0007669"/>
    <property type="project" value="InterPro"/>
</dbReference>
<comment type="subcellular location">
    <subcellularLocation>
        <location evidence="1">Membrane</location>
        <topology evidence="1">Single-pass type I membrane protein</topology>
    </subcellularLocation>
</comment>
<feature type="domain" description="Ig-like" evidence="9">
    <location>
        <begin position="110"/>
        <end position="205"/>
    </location>
</feature>
<dbReference type="SMART" id="SM00920">
    <property type="entry name" value="MHC_II_alpha"/>
    <property type="match status" value="1"/>
</dbReference>
<feature type="transmembrane region" description="Helical" evidence="7">
    <location>
        <begin position="218"/>
        <end position="243"/>
    </location>
</feature>
<evidence type="ECO:0000256" key="7">
    <source>
        <dbReference type="SAM" id="Phobius"/>
    </source>
</evidence>
<evidence type="ECO:0000256" key="8">
    <source>
        <dbReference type="SAM" id="SignalP"/>
    </source>
</evidence>
<dbReference type="InterPro" id="IPR036179">
    <property type="entry name" value="Ig-like_dom_sf"/>
</dbReference>
<evidence type="ECO:0000256" key="4">
    <source>
        <dbReference type="ARBA" id="ARBA00022989"/>
    </source>
</evidence>
<evidence type="ECO:0000259" key="9">
    <source>
        <dbReference type="PROSITE" id="PS50835"/>
    </source>
</evidence>
<dbReference type="Gene3D" id="2.60.40.10">
    <property type="entry name" value="Immunoglobulins"/>
    <property type="match status" value="1"/>
</dbReference>
<organism evidence="10 11">
    <name type="scientific">Callipepla squamata</name>
    <name type="common">Scaled quail</name>
    <dbReference type="NCBI Taxonomy" id="9009"/>
    <lineage>
        <taxon>Eukaryota</taxon>
        <taxon>Metazoa</taxon>
        <taxon>Chordata</taxon>
        <taxon>Craniata</taxon>
        <taxon>Vertebrata</taxon>
        <taxon>Euteleostomi</taxon>
        <taxon>Archelosauria</taxon>
        <taxon>Archosauria</taxon>
        <taxon>Dinosauria</taxon>
        <taxon>Saurischia</taxon>
        <taxon>Theropoda</taxon>
        <taxon>Coelurosauria</taxon>
        <taxon>Aves</taxon>
        <taxon>Neognathae</taxon>
        <taxon>Galloanserae</taxon>
        <taxon>Galliformes</taxon>
        <taxon>Odontophoridae</taxon>
        <taxon>Callipepla</taxon>
    </lineage>
</organism>
<dbReference type="PANTHER" id="PTHR19944:SF50">
    <property type="entry name" value="HLA CLASS II HISTOCOMPATIBILITY ANTIGEN, DM ALPHA CHAIN"/>
    <property type="match status" value="1"/>
</dbReference>
<dbReference type="Proteomes" id="UP000198323">
    <property type="component" value="Unassembled WGS sequence"/>
</dbReference>
<evidence type="ECO:0000256" key="2">
    <source>
        <dbReference type="ARBA" id="ARBA00007394"/>
    </source>
</evidence>
<dbReference type="GO" id="GO:0019882">
    <property type="term" value="P:antigen processing and presentation"/>
    <property type="evidence" value="ECO:0007669"/>
    <property type="project" value="InterPro"/>
</dbReference>
<dbReference type="GO" id="GO:0042613">
    <property type="term" value="C:MHC class II protein complex"/>
    <property type="evidence" value="ECO:0007669"/>
    <property type="project" value="InterPro"/>
</dbReference>
<dbReference type="InterPro" id="IPR050160">
    <property type="entry name" value="MHC/Immunoglobulin"/>
</dbReference>
<keyword evidence="7" id="KW-0472">Membrane</keyword>
<keyword evidence="5" id="KW-1015">Disulfide bond</keyword>
<keyword evidence="8" id="KW-0732">Signal</keyword>
<dbReference type="InterPro" id="IPR007110">
    <property type="entry name" value="Ig-like_dom"/>
</dbReference>
<accession>A0A226MCN5</accession>
<dbReference type="STRING" id="9009.A0A226MCN5"/>
<evidence type="ECO:0000256" key="5">
    <source>
        <dbReference type="ARBA" id="ARBA00023157"/>
    </source>
</evidence>
<evidence type="ECO:0000313" key="11">
    <source>
        <dbReference type="Proteomes" id="UP000198323"/>
    </source>
</evidence>
<dbReference type="PANTHER" id="PTHR19944">
    <property type="entry name" value="MHC CLASS II-RELATED"/>
    <property type="match status" value="1"/>
</dbReference>
<keyword evidence="3 7" id="KW-0812">Transmembrane</keyword>
<dbReference type="Gene3D" id="3.10.320.10">
    <property type="entry name" value="Class II Histocompatibility Antigen, M Beta Chain, Chain B, domain 1"/>
    <property type="match status" value="1"/>
</dbReference>
<gene>
    <name evidence="10" type="ORF">ASZ78_005759</name>
</gene>
<sequence>MGAASGRGALVAALLGAALGSVGAEPSLHTLAEVLFCQPDKPSLGLAVAFDEEQLFSFDFPNSRWLPHLPDGPAWPAGIEEPRELQKDASLCHELLDLLTRIATGPLPMPEAKGIPVANVFLQQPLELGRPNTLVCMVTNIFPPAISISWERDGVTVTEGITHITYTPSEDLGFTRFSYLALTPHSGDIYACVVTCERDNTSVVTYWVPQDPIPSDVVATAVCGAVTVLGILLALLGLGLLLSARRRGMWGQRGQWGQRGHRTPYSLVSPIRMIPRRGNSGSGVIKALRLQHGVLVCPHSGKGGT</sequence>
<feature type="chain" id="PRO_5013302486" description="Ig-like domain-containing protein" evidence="8">
    <location>
        <begin position="25"/>
        <end position="305"/>
    </location>
</feature>
<feature type="signal peptide" evidence="8">
    <location>
        <begin position="1"/>
        <end position="24"/>
    </location>
</feature>
<keyword evidence="4 7" id="KW-1133">Transmembrane helix</keyword>
<reference evidence="10 11" key="1">
    <citation type="submission" date="2016-07" db="EMBL/GenBank/DDBJ databases">
        <title>Disparate Historic Effective Population Sizes Predicted by Modern Levels of Genome Diversity for the Scaled Quail (Callipepla squamata) and the Northern Bobwhite (Colinus virginianus): Inferences from First and Second Generation Draft Genome Assemblies for Sympatric New World Quail.</title>
        <authorList>
            <person name="Oldeschulte D.L."/>
            <person name="Halley Y.A."/>
            <person name="Bhattarai E.K."/>
            <person name="Brashear W.A."/>
            <person name="Hill J."/>
            <person name="Metz R.P."/>
            <person name="Johnson C.D."/>
            <person name="Rollins D."/>
            <person name="Peterson M.J."/>
            <person name="Bickhart D.M."/>
            <person name="Decker J.E."/>
            <person name="Seabury C.M."/>
        </authorList>
    </citation>
    <scope>NUCLEOTIDE SEQUENCE [LARGE SCALE GENOMIC DNA]</scope>
    <source>
        <strain evidence="10 11">Texas</strain>
        <tissue evidence="10">Leg muscle</tissue>
    </source>
</reference>
<comment type="caution">
    <text evidence="10">The sequence shown here is derived from an EMBL/GenBank/DDBJ whole genome shotgun (WGS) entry which is preliminary data.</text>
</comment>
<dbReference type="Pfam" id="PF07654">
    <property type="entry name" value="C1-set"/>
    <property type="match status" value="1"/>
</dbReference>
<proteinExistence type="inferred from homology"/>
<evidence type="ECO:0000256" key="3">
    <source>
        <dbReference type="ARBA" id="ARBA00022692"/>
    </source>
</evidence>
<dbReference type="SUPFAM" id="SSF54452">
    <property type="entry name" value="MHC antigen-recognition domain"/>
    <property type="match status" value="1"/>
</dbReference>
<protein>
    <recommendedName>
        <fullName evidence="9">Ig-like domain-containing protein</fullName>
    </recommendedName>
</protein>
<name>A0A226MCN5_CALSU</name>